<dbReference type="InterPro" id="IPR052746">
    <property type="entry name" value="MlaB_ABC_Transporter"/>
</dbReference>
<accession>A0ABV0G2M5</accession>
<dbReference type="SUPFAM" id="SSF52091">
    <property type="entry name" value="SpoIIaa-like"/>
    <property type="match status" value="1"/>
</dbReference>
<dbReference type="Pfam" id="PF13466">
    <property type="entry name" value="STAS_2"/>
    <property type="match status" value="1"/>
</dbReference>
<dbReference type="InterPro" id="IPR058548">
    <property type="entry name" value="MlaB-like_STAS"/>
</dbReference>
<sequence>MARKAASRKPAATAASGGVSLLAPADFNIVQASALHADWLPRLLDAADAPQPWVLDASAVQEFDSAALQLMLALKRGLVQQGQTLSLQSPSAVVLAALQTYGLDQSLEPLAFAD</sequence>
<dbReference type="CDD" id="cd07043">
    <property type="entry name" value="STAS_anti-anti-sigma_factors"/>
    <property type="match status" value="1"/>
</dbReference>
<evidence type="ECO:0000259" key="1">
    <source>
        <dbReference type="PROSITE" id="PS50801"/>
    </source>
</evidence>
<dbReference type="EMBL" id="JBDPZD010000002">
    <property type="protein sequence ID" value="MEO3691950.1"/>
    <property type="molecule type" value="Genomic_DNA"/>
</dbReference>
<dbReference type="PROSITE" id="PS50801">
    <property type="entry name" value="STAS"/>
    <property type="match status" value="1"/>
</dbReference>
<dbReference type="Gene3D" id="3.30.750.24">
    <property type="entry name" value="STAS domain"/>
    <property type="match status" value="1"/>
</dbReference>
<organism evidence="2 3">
    <name type="scientific">Roseateles paludis</name>
    <dbReference type="NCBI Taxonomy" id="3145238"/>
    <lineage>
        <taxon>Bacteria</taxon>
        <taxon>Pseudomonadati</taxon>
        <taxon>Pseudomonadota</taxon>
        <taxon>Betaproteobacteria</taxon>
        <taxon>Burkholderiales</taxon>
        <taxon>Sphaerotilaceae</taxon>
        <taxon>Roseateles</taxon>
    </lineage>
</organism>
<dbReference type="Proteomes" id="UP001495147">
    <property type="component" value="Unassembled WGS sequence"/>
</dbReference>
<comment type="caution">
    <text evidence="2">The sequence shown here is derived from an EMBL/GenBank/DDBJ whole genome shotgun (WGS) entry which is preliminary data.</text>
</comment>
<gene>
    <name evidence="2" type="ORF">ABDJ85_10755</name>
</gene>
<protein>
    <submittedName>
        <fullName evidence="2">STAS domain-containing protein</fullName>
    </submittedName>
</protein>
<dbReference type="InterPro" id="IPR002645">
    <property type="entry name" value="STAS_dom"/>
</dbReference>
<dbReference type="RefSeq" id="WP_347704757.1">
    <property type="nucleotide sequence ID" value="NZ_JBDPZD010000002.1"/>
</dbReference>
<keyword evidence="3" id="KW-1185">Reference proteome</keyword>
<feature type="domain" description="STAS" evidence="1">
    <location>
        <begin position="54"/>
        <end position="114"/>
    </location>
</feature>
<dbReference type="PANTHER" id="PTHR35849:SF2">
    <property type="entry name" value="BLR2341 PROTEIN"/>
    <property type="match status" value="1"/>
</dbReference>
<proteinExistence type="predicted"/>
<evidence type="ECO:0000313" key="3">
    <source>
        <dbReference type="Proteomes" id="UP001495147"/>
    </source>
</evidence>
<name>A0ABV0G2M5_9BURK</name>
<reference evidence="2 3" key="1">
    <citation type="submission" date="2024-05" db="EMBL/GenBank/DDBJ databases">
        <title>Roseateles sp. DJS-2-20 16S ribosomal RNA gene Genome sequencing and assembly.</title>
        <authorList>
            <person name="Woo H."/>
        </authorList>
    </citation>
    <scope>NUCLEOTIDE SEQUENCE [LARGE SCALE GENOMIC DNA]</scope>
    <source>
        <strain evidence="2 3">DJS-2-20</strain>
    </source>
</reference>
<dbReference type="InterPro" id="IPR036513">
    <property type="entry name" value="STAS_dom_sf"/>
</dbReference>
<evidence type="ECO:0000313" key="2">
    <source>
        <dbReference type="EMBL" id="MEO3691950.1"/>
    </source>
</evidence>
<dbReference type="PANTHER" id="PTHR35849">
    <property type="entry name" value="BLR2341 PROTEIN"/>
    <property type="match status" value="1"/>
</dbReference>